<keyword evidence="1" id="KW-0479">Metal-binding</keyword>
<keyword evidence="4" id="KW-0223">Dioxygenase</keyword>
<dbReference type="InterPro" id="IPR027443">
    <property type="entry name" value="IPNS-like_sf"/>
</dbReference>
<dbReference type="Proteomes" id="UP000245207">
    <property type="component" value="Unassembled WGS sequence"/>
</dbReference>
<evidence type="ECO:0000313" key="5">
    <source>
        <dbReference type="Proteomes" id="UP000245207"/>
    </source>
</evidence>
<dbReference type="SUPFAM" id="SSF51197">
    <property type="entry name" value="Clavaminate synthase-like"/>
    <property type="match status" value="1"/>
</dbReference>
<feature type="domain" description="Isopenicillin N synthase-like Fe(2+) 2OG dioxygenase" evidence="3">
    <location>
        <begin position="41"/>
        <end position="74"/>
    </location>
</feature>
<reference evidence="4 5" key="1">
    <citation type="journal article" date="2018" name="Mol. Plant">
        <title>The genome of Artemisia annua provides insight into the evolution of Asteraceae family and artemisinin biosynthesis.</title>
        <authorList>
            <person name="Shen Q."/>
            <person name="Zhang L."/>
            <person name="Liao Z."/>
            <person name="Wang S."/>
            <person name="Yan T."/>
            <person name="Shi P."/>
            <person name="Liu M."/>
            <person name="Fu X."/>
            <person name="Pan Q."/>
            <person name="Wang Y."/>
            <person name="Lv Z."/>
            <person name="Lu X."/>
            <person name="Zhang F."/>
            <person name="Jiang W."/>
            <person name="Ma Y."/>
            <person name="Chen M."/>
            <person name="Hao X."/>
            <person name="Li L."/>
            <person name="Tang Y."/>
            <person name="Lv G."/>
            <person name="Zhou Y."/>
            <person name="Sun X."/>
            <person name="Brodelius P.E."/>
            <person name="Rose J.K.C."/>
            <person name="Tang K."/>
        </authorList>
    </citation>
    <scope>NUCLEOTIDE SEQUENCE [LARGE SCALE GENOMIC DNA]</scope>
    <source>
        <strain evidence="5">cv. Huhao1</strain>
        <tissue evidence="4">Leaf</tissue>
    </source>
</reference>
<dbReference type="STRING" id="35608.A0A2U1P1K8"/>
<name>A0A2U1P1K8_ARTAN</name>
<protein>
    <submittedName>
        <fullName evidence="4">Oxoglutarate/iron-dependent dioxygenase</fullName>
    </submittedName>
</protein>
<comment type="caution">
    <text evidence="4">The sequence shown here is derived from an EMBL/GenBank/DDBJ whole genome shotgun (WGS) entry which is preliminary data.</text>
</comment>
<keyword evidence="2" id="KW-0408">Iron</keyword>
<dbReference type="GO" id="GO:0051213">
    <property type="term" value="F:dioxygenase activity"/>
    <property type="evidence" value="ECO:0007669"/>
    <property type="project" value="UniProtKB-KW"/>
</dbReference>
<dbReference type="PANTHER" id="PTHR47991">
    <property type="entry name" value="OXOGLUTARATE/IRON-DEPENDENT DIOXYGENASE"/>
    <property type="match status" value="1"/>
</dbReference>
<proteinExistence type="predicted"/>
<gene>
    <name evidence="4" type="ORF">CTI12_AA202960</name>
</gene>
<keyword evidence="4" id="KW-0560">Oxidoreductase</keyword>
<dbReference type="InterPro" id="IPR050295">
    <property type="entry name" value="Plant_2OG-oxidoreductases"/>
</dbReference>
<evidence type="ECO:0000256" key="1">
    <source>
        <dbReference type="ARBA" id="ARBA00022723"/>
    </source>
</evidence>
<dbReference type="InterPro" id="IPR044861">
    <property type="entry name" value="IPNS-like_FE2OG_OXY"/>
</dbReference>
<dbReference type="Gene3D" id="2.60.120.330">
    <property type="entry name" value="B-lactam Antibiotic, Isopenicillin N Synthase, Chain"/>
    <property type="match status" value="1"/>
</dbReference>
<dbReference type="GO" id="GO:0046872">
    <property type="term" value="F:metal ion binding"/>
    <property type="evidence" value="ECO:0007669"/>
    <property type="project" value="UniProtKB-KW"/>
</dbReference>
<dbReference type="OrthoDB" id="288590at2759"/>
<dbReference type="AlphaFoldDB" id="A0A2U1P1K8"/>
<dbReference type="EMBL" id="PKPP01001827">
    <property type="protein sequence ID" value="PWA79653.1"/>
    <property type="molecule type" value="Genomic_DNA"/>
</dbReference>
<dbReference type="Pfam" id="PF03171">
    <property type="entry name" value="2OG-FeII_Oxy"/>
    <property type="match status" value="1"/>
</dbReference>
<keyword evidence="5" id="KW-1185">Reference proteome</keyword>
<organism evidence="4 5">
    <name type="scientific">Artemisia annua</name>
    <name type="common">Sweet wormwood</name>
    <dbReference type="NCBI Taxonomy" id="35608"/>
    <lineage>
        <taxon>Eukaryota</taxon>
        <taxon>Viridiplantae</taxon>
        <taxon>Streptophyta</taxon>
        <taxon>Embryophyta</taxon>
        <taxon>Tracheophyta</taxon>
        <taxon>Spermatophyta</taxon>
        <taxon>Magnoliopsida</taxon>
        <taxon>eudicotyledons</taxon>
        <taxon>Gunneridae</taxon>
        <taxon>Pentapetalae</taxon>
        <taxon>asterids</taxon>
        <taxon>campanulids</taxon>
        <taxon>Asterales</taxon>
        <taxon>Asteraceae</taxon>
        <taxon>Asteroideae</taxon>
        <taxon>Anthemideae</taxon>
        <taxon>Artemisiinae</taxon>
        <taxon>Artemisia</taxon>
    </lineage>
</organism>
<accession>A0A2U1P1K8</accession>
<sequence>MCCSEVLSQYSKRTREIAKGLLTGISSSLGIDQSDMKKDLKLESSLQIFSNGKYKSIEHRAVVNNAVTRMSVVMTQGPSLDAVVKPAHQLVDEEISPAAYVPMTYKQYLDLQQNNPIDGKKCLDRVRVHA</sequence>
<evidence type="ECO:0000313" key="4">
    <source>
        <dbReference type="EMBL" id="PWA79653.1"/>
    </source>
</evidence>
<evidence type="ECO:0000256" key="2">
    <source>
        <dbReference type="ARBA" id="ARBA00023004"/>
    </source>
</evidence>
<evidence type="ECO:0000259" key="3">
    <source>
        <dbReference type="Pfam" id="PF03171"/>
    </source>
</evidence>